<protein>
    <submittedName>
        <fullName evidence="5">GBS Bsp-like repeat-containing protein</fullName>
    </submittedName>
</protein>
<dbReference type="CDD" id="cd14852">
    <property type="entry name" value="LD-carboxypeptidase"/>
    <property type="match status" value="1"/>
</dbReference>
<evidence type="ECO:0000256" key="1">
    <source>
        <dbReference type="ARBA" id="ARBA00022729"/>
    </source>
</evidence>
<evidence type="ECO:0000259" key="4">
    <source>
        <dbReference type="Pfam" id="PF02557"/>
    </source>
</evidence>
<feature type="signal peptide" evidence="3">
    <location>
        <begin position="1"/>
        <end position="31"/>
    </location>
</feature>
<keyword evidence="6" id="KW-1185">Reference proteome</keyword>
<gene>
    <name evidence="5" type="ORF">ACFPQ3_06005</name>
</gene>
<dbReference type="Pfam" id="PF08481">
    <property type="entry name" value="GBS_Bsp-like"/>
    <property type="match status" value="6"/>
</dbReference>
<dbReference type="NCBIfam" id="TIGR03715">
    <property type="entry name" value="KxYKxGKxW"/>
    <property type="match status" value="1"/>
</dbReference>
<dbReference type="InterPro" id="IPR003709">
    <property type="entry name" value="VanY-like_core_dom"/>
</dbReference>
<dbReference type="PANTHER" id="PTHR34385:SF1">
    <property type="entry name" value="PEPTIDOGLYCAN L-ALANYL-D-GLUTAMATE ENDOPEPTIDASE CWLK"/>
    <property type="match status" value="1"/>
</dbReference>
<dbReference type="PANTHER" id="PTHR34385">
    <property type="entry name" value="D-ALANYL-D-ALANINE CARBOXYPEPTIDASE"/>
    <property type="match status" value="1"/>
</dbReference>
<evidence type="ECO:0000256" key="2">
    <source>
        <dbReference type="SAM" id="MobiDB-lite"/>
    </source>
</evidence>
<evidence type="ECO:0000313" key="5">
    <source>
        <dbReference type="EMBL" id="MFC5631138.1"/>
    </source>
</evidence>
<comment type="caution">
    <text evidence="5">The sequence shown here is derived from an EMBL/GenBank/DDBJ whole genome shotgun (WGS) entry which is preliminary data.</text>
</comment>
<organism evidence="5 6">
    <name type="scientific">Streptococcus caledonicus</name>
    <dbReference type="NCBI Taxonomy" id="2614158"/>
    <lineage>
        <taxon>Bacteria</taxon>
        <taxon>Bacillati</taxon>
        <taxon>Bacillota</taxon>
        <taxon>Bacilli</taxon>
        <taxon>Lactobacillales</taxon>
        <taxon>Streptococcaceae</taxon>
        <taxon>Streptococcus</taxon>
    </lineage>
</organism>
<feature type="compositionally biased region" description="Low complexity" evidence="2">
    <location>
        <begin position="46"/>
        <end position="58"/>
    </location>
</feature>
<dbReference type="RefSeq" id="WP_156805362.1">
    <property type="nucleotide sequence ID" value="NZ_JBHSOJ010000016.1"/>
</dbReference>
<feature type="region of interest" description="Disordered" evidence="2">
    <location>
        <begin position="46"/>
        <end position="67"/>
    </location>
</feature>
<dbReference type="InterPro" id="IPR022263">
    <property type="entry name" value="KxYKxGKxW"/>
</dbReference>
<dbReference type="SUPFAM" id="SSF55166">
    <property type="entry name" value="Hedgehog/DD-peptidase"/>
    <property type="match status" value="1"/>
</dbReference>
<proteinExistence type="predicted"/>
<dbReference type="Proteomes" id="UP001596110">
    <property type="component" value="Unassembled WGS sequence"/>
</dbReference>
<dbReference type="EMBL" id="JBHSOJ010000016">
    <property type="protein sequence ID" value="MFC5631138.1"/>
    <property type="molecule type" value="Genomic_DNA"/>
</dbReference>
<evidence type="ECO:0000256" key="3">
    <source>
        <dbReference type="SAM" id="SignalP"/>
    </source>
</evidence>
<keyword evidence="1 3" id="KW-0732">Signal</keyword>
<dbReference type="InterPro" id="IPR009045">
    <property type="entry name" value="Zn_M74/Hedgehog-like"/>
</dbReference>
<dbReference type="Gene3D" id="2.60.40.3760">
    <property type="match status" value="6"/>
</dbReference>
<evidence type="ECO:0000313" key="6">
    <source>
        <dbReference type="Proteomes" id="UP001596110"/>
    </source>
</evidence>
<dbReference type="InterPro" id="IPR058193">
    <property type="entry name" value="VanY/YodJ_core_dom"/>
</dbReference>
<reference evidence="6" key="1">
    <citation type="journal article" date="2019" name="Int. J. Syst. Evol. Microbiol.">
        <title>The Global Catalogue of Microorganisms (GCM) 10K type strain sequencing project: providing services to taxonomists for standard genome sequencing and annotation.</title>
        <authorList>
            <consortium name="The Broad Institute Genomics Platform"/>
            <consortium name="The Broad Institute Genome Sequencing Center for Infectious Disease"/>
            <person name="Wu L."/>
            <person name="Ma J."/>
        </authorList>
    </citation>
    <scope>NUCLEOTIDE SEQUENCE [LARGE SCALE GENOMIC DNA]</scope>
    <source>
        <strain evidence="6">DT43</strain>
    </source>
</reference>
<dbReference type="Pfam" id="PF02557">
    <property type="entry name" value="VanY"/>
    <property type="match status" value="1"/>
</dbReference>
<dbReference type="Pfam" id="PF19258">
    <property type="entry name" value="KxYKxGKxW_sig"/>
    <property type="match status" value="1"/>
</dbReference>
<accession>A0ABW0UC54</accession>
<feature type="chain" id="PRO_5045535500" evidence="3">
    <location>
        <begin position="32"/>
        <end position="910"/>
    </location>
</feature>
<feature type="domain" description="D-alanyl-D-alanine carboxypeptidase-like core" evidence="4">
    <location>
        <begin position="764"/>
        <end position="884"/>
    </location>
</feature>
<sequence length="910" mass="101558">MKKKMYKAKKRWVVAGVAAATFLTPSTLAQAEEQVSVSQTSAVVATETSETTTAPSETQAPVEVPSTSTIDSASQVADLPVTEAVTSSPEVSEASRVLTPEPKEEARTASRVTVPQVDTKLTEDVSKAKNSEAPVTDSTVQKPLTVTQGTESMTLTYTEEIPAESDLQVAVWSQAGDQDDLIWYSLPKGQATVPYNNHWEYGLYHLHAYFRQKTTGKMSFVTSESITLTPPKLDTQIKATSETSYEVTISNVPSYFHKLYVPIWSSVHDQDDLIWYEGQKQSDGRYKVSVDIDNHNSSTGLYYLHYYEGKPNGKKVYVGQASYAQPVPKAPTLSVSPRTDRQFEVTISNVPAKYTSVVLPTWTSQKDQDDLKWYRAQKHSDGTYRVTVNLDQHHFETEGYQLHLYGEVGEKKTFLAKASYSHPKTAVDTTVVGVKEDQFAVTVRNVPSYIDQIRIPTWSDQNGQDDIRWYIAQKAGDGSYRLTVNIKDHQYASGLYHIHVYGNAGKEENIFLNANKTYNVATPKAETTVESVTATSFKVTVKNVPSYLSTVILPTWSAQRDQDDLKWYQAQKQADGSYSLTVNIKDHQYDTGVYHIHSYGRTRDGKLIFLDGDKVTVKALPKPTATLAIENVNKEKGTFEVVVSDLKSVGGVSLVQLPTWSEAGGQDDIVWYTAARQADGNYRLTVRASDHKYTSGKYHVHLYVTNDGGKREFVANEVVDGIVAPKPKVIYNGLYYSIQGKYDNIIIANKKYSVSSQYAPGENPTAKAAFINLTNKMRSLGFDISHSYSGYRSYSTQQSLYWNYVSLYGQAEADRFSARAGHSEHQLGLAFDVLGGNSSLLAQPNAVSWLANHAHEYGFVVRYKQGKEHITGYMPEAWHIRFVGREATDIYHSGKSLEEYYGFEGGDYRN</sequence>
<name>A0ABW0UC54_9STRE</name>
<dbReference type="InterPro" id="IPR052179">
    <property type="entry name" value="DD-CPase-like"/>
</dbReference>
<dbReference type="InterPro" id="IPR013688">
    <property type="entry name" value="GBS_Bsp-like"/>
</dbReference>
<dbReference type="Gene3D" id="3.30.1380.10">
    <property type="match status" value="1"/>
</dbReference>
<feature type="region of interest" description="Disordered" evidence="2">
    <location>
        <begin position="82"/>
        <end position="113"/>
    </location>
</feature>